<dbReference type="EC" id="3.6.5.-" evidence="2"/>
<comment type="similarity">
    <text evidence="1">Belongs to the SIMIBI class G3E GTPase family. ArgK/MeaB subfamily.</text>
</comment>
<protein>
    <submittedName>
        <fullName evidence="2">Methylmalonyl Co-A mutase-associated GTPase MeaB</fullName>
        <ecNumber evidence="2">3.6.5.-</ecNumber>
    </submittedName>
</protein>
<dbReference type="PANTHER" id="PTHR23408">
    <property type="entry name" value="METHYLMALONYL-COA MUTASE"/>
    <property type="match status" value="1"/>
</dbReference>
<keyword evidence="3" id="KW-1185">Reference proteome</keyword>
<evidence type="ECO:0000256" key="1">
    <source>
        <dbReference type="ARBA" id="ARBA00009625"/>
    </source>
</evidence>
<dbReference type="Gene3D" id="3.40.50.300">
    <property type="entry name" value="P-loop containing nucleotide triphosphate hydrolases"/>
    <property type="match status" value="1"/>
</dbReference>
<dbReference type="Gene3D" id="1.10.287.130">
    <property type="match status" value="1"/>
</dbReference>
<dbReference type="GO" id="GO:0016787">
    <property type="term" value="F:hydrolase activity"/>
    <property type="evidence" value="ECO:0007669"/>
    <property type="project" value="UniProtKB-KW"/>
</dbReference>
<dbReference type="InterPro" id="IPR005129">
    <property type="entry name" value="GTPase_ArgK"/>
</dbReference>
<evidence type="ECO:0000313" key="3">
    <source>
        <dbReference type="Proteomes" id="UP001236507"/>
    </source>
</evidence>
<proteinExistence type="inferred from homology"/>
<dbReference type="Gene3D" id="1.20.5.170">
    <property type="match status" value="1"/>
</dbReference>
<dbReference type="NCBIfam" id="NF006958">
    <property type="entry name" value="PRK09435.1"/>
    <property type="match status" value="1"/>
</dbReference>
<name>A0ABT6Y5M8_9BACT</name>
<dbReference type="Proteomes" id="UP001236507">
    <property type="component" value="Unassembled WGS sequence"/>
</dbReference>
<evidence type="ECO:0000313" key="2">
    <source>
        <dbReference type="EMBL" id="MDI9858878.1"/>
    </source>
</evidence>
<gene>
    <name evidence="2" type="primary">meaB</name>
    <name evidence="2" type="ORF">QM524_06645</name>
</gene>
<keyword evidence="2" id="KW-0378">Hydrolase</keyword>
<accession>A0ABT6Y5M8</accession>
<comment type="caution">
    <text evidence="2">The sequence shown here is derived from an EMBL/GenBank/DDBJ whole genome shotgun (WGS) entry which is preliminary data.</text>
</comment>
<dbReference type="EMBL" id="JASHIF010000004">
    <property type="protein sequence ID" value="MDI9858878.1"/>
    <property type="molecule type" value="Genomic_DNA"/>
</dbReference>
<dbReference type="NCBIfam" id="TIGR00750">
    <property type="entry name" value="lao"/>
    <property type="match status" value="1"/>
</dbReference>
<dbReference type="InterPro" id="IPR027417">
    <property type="entry name" value="P-loop_NTPase"/>
</dbReference>
<dbReference type="Pfam" id="PF03308">
    <property type="entry name" value="MeaB"/>
    <property type="match status" value="1"/>
</dbReference>
<dbReference type="PANTHER" id="PTHR23408:SF3">
    <property type="entry name" value="METHYLMALONIC ACIDURIA TYPE A PROTEIN, MITOCHONDRIAL"/>
    <property type="match status" value="1"/>
</dbReference>
<organism evidence="2 3">
    <name type="scientific">Flectobacillus roseus</name>
    <dbReference type="NCBI Taxonomy" id="502259"/>
    <lineage>
        <taxon>Bacteria</taxon>
        <taxon>Pseudomonadati</taxon>
        <taxon>Bacteroidota</taxon>
        <taxon>Cytophagia</taxon>
        <taxon>Cytophagales</taxon>
        <taxon>Flectobacillaceae</taxon>
        <taxon>Flectobacillus</taxon>
    </lineage>
</organism>
<dbReference type="CDD" id="cd03114">
    <property type="entry name" value="MMAA-like"/>
    <property type="match status" value="1"/>
</dbReference>
<reference evidence="2 3" key="1">
    <citation type="submission" date="2023-05" db="EMBL/GenBank/DDBJ databases">
        <title>Novel species of genus Flectobacillus isolated from stream in China.</title>
        <authorList>
            <person name="Lu H."/>
        </authorList>
    </citation>
    <scope>NUCLEOTIDE SEQUENCE [LARGE SCALE GENOMIC DNA]</scope>
    <source>
        <strain evidence="2 3">KCTC 42575</strain>
    </source>
</reference>
<sequence length="331" mass="36495">MRKRLSKDEYVAGVLEGNRMILSRAITLIESQLDTDKALAREVLETLLPHTGNSVRLGITGVPGVGKSTFIETFGKHLTNQGKKIAVLAIDPSSQISKGSILGDKTRMEELSRDPLAYIRPSPAGISLGGVTHKTRETMLLCEAAGFEVIIIETVGVGQSETFVHGMVDFFLLLMLAGAGDELQGIKKGIMEMADLVAITKADSGNELQARQAKVSYENALHLFPASGSGWYPKVLTCSAVTQTGIDDIWKTILAHRELLQQNGYFFINRKQQNLAWMHDFIKQTLEERFYQNPQIQQELSSVESAVTEGKKLPIKAALELLRLFEKSIHS</sequence>
<dbReference type="RefSeq" id="WP_283343962.1">
    <property type="nucleotide sequence ID" value="NZ_JASHIF010000004.1"/>
</dbReference>
<dbReference type="SUPFAM" id="SSF52540">
    <property type="entry name" value="P-loop containing nucleoside triphosphate hydrolases"/>
    <property type="match status" value="1"/>
</dbReference>